<proteinExistence type="predicted"/>
<sequence length="184" mass="21373">MNKEEIISPEILSQIDWNKSIAQIIAEQCETTPNSDYFLASAIYLRLIPSFGYVKISYDFNELENIPDFSHKLLVEQVNFEKIESSLKLRIDNFRIERIELLGNRLKYSTEESDSFEVIQNLNEMFLSGSNFSLLIVPEFSTAQVRFTFAKDGINKYLEESWKESISDRAVALERIRKAQPNKS</sequence>
<gene>
    <name evidence="1" type="ORF">GCM10011323_03720</name>
</gene>
<dbReference type="EMBL" id="BMFP01000001">
    <property type="protein sequence ID" value="GGG02189.1"/>
    <property type="molecule type" value="Genomic_DNA"/>
</dbReference>
<dbReference type="Proteomes" id="UP000634043">
    <property type="component" value="Unassembled WGS sequence"/>
</dbReference>
<keyword evidence="2" id="KW-1185">Reference proteome</keyword>
<accession>A0ABQ1VWY8</accession>
<evidence type="ECO:0000313" key="1">
    <source>
        <dbReference type="EMBL" id="GGG02189.1"/>
    </source>
</evidence>
<reference evidence="2" key="1">
    <citation type="journal article" date="2019" name="Int. J. Syst. Evol. Microbiol.">
        <title>The Global Catalogue of Microorganisms (GCM) 10K type strain sequencing project: providing services to taxonomists for standard genome sequencing and annotation.</title>
        <authorList>
            <consortium name="The Broad Institute Genomics Platform"/>
            <consortium name="The Broad Institute Genome Sequencing Center for Infectious Disease"/>
            <person name="Wu L."/>
            <person name="Ma J."/>
        </authorList>
    </citation>
    <scope>NUCLEOTIDE SEQUENCE [LARGE SCALE GENOMIC DNA]</scope>
    <source>
        <strain evidence="2">CGMCC 1.12749</strain>
    </source>
</reference>
<protein>
    <submittedName>
        <fullName evidence="1">Uncharacterized protein</fullName>
    </submittedName>
</protein>
<organism evidence="1 2">
    <name type="scientific">Pontibacter amylolyticus</name>
    <dbReference type="NCBI Taxonomy" id="1424080"/>
    <lineage>
        <taxon>Bacteria</taxon>
        <taxon>Pseudomonadati</taxon>
        <taxon>Bacteroidota</taxon>
        <taxon>Cytophagia</taxon>
        <taxon>Cytophagales</taxon>
        <taxon>Hymenobacteraceae</taxon>
        <taxon>Pontibacter</taxon>
    </lineage>
</organism>
<name>A0ABQ1VWY8_9BACT</name>
<comment type="caution">
    <text evidence="1">The sequence shown here is derived from an EMBL/GenBank/DDBJ whole genome shotgun (WGS) entry which is preliminary data.</text>
</comment>
<dbReference type="RefSeq" id="WP_188499806.1">
    <property type="nucleotide sequence ID" value="NZ_BMFP01000001.1"/>
</dbReference>
<evidence type="ECO:0000313" key="2">
    <source>
        <dbReference type="Proteomes" id="UP000634043"/>
    </source>
</evidence>